<evidence type="ECO:0000256" key="4">
    <source>
        <dbReference type="ARBA" id="ARBA00023136"/>
    </source>
</evidence>
<dbReference type="AlphaFoldDB" id="A0A2S9IYY1"/>
<feature type="domain" description="O-antigen ligase-related" evidence="6">
    <location>
        <begin position="179"/>
        <end position="336"/>
    </location>
</feature>
<feature type="transmembrane region" description="Helical" evidence="5">
    <location>
        <begin position="91"/>
        <end position="109"/>
    </location>
</feature>
<proteinExistence type="predicted"/>
<feature type="transmembrane region" description="Helical" evidence="5">
    <location>
        <begin position="359"/>
        <end position="376"/>
    </location>
</feature>
<sequence>MSFIKKSFLMRRRIDSWVLGVGSATMPIRIGFGSVALFLFACIGIYLTCGRHRTARLFARNFYICAVLYGIWSLGLIVFRDEPIWDNRQIGYTLLFTIFSFAGPGMVLVRDPLRAFVLGARVGVILAFLVALAMAVIYGGRIGVGGNAAVFAFVAGVAAIGAAIPIANAPRYLPNGPLYLVLGTAAVLTSETRAVLVVLPIFALIEILFSVSKYAPRIRMLSYAVLSLMALGLASFGPVDDIVSKRFVGIVEYYDTGDKSKWEDKISADIRFALWQGAREVISEHPLIGVGSYAKMDAVRVKAGENAPMLAGFRHVHNTIFDELLNDGVIGLILLLGCGYFGLSHLFRHSDSPGMTRSIIYFITVCTTYGLLHNPLLHEVTISGIFFYFGALNAAASRLIMAQRRRLTEVHTRGPT</sequence>
<feature type="transmembrane region" description="Helical" evidence="5">
    <location>
        <begin position="179"/>
        <end position="209"/>
    </location>
</feature>
<keyword evidence="4 5" id="KW-0472">Membrane</keyword>
<dbReference type="InterPro" id="IPR007016">
    <property type="entry name" value="O-antigen_ligase-rel_domated"/>
</dbReference>
<feature type="transmembrane region" description="Helical" evidence="5">
    <location>
        <begin position="221"/>
        <end position="239"/>
    </location>
</feature>
<comment type="caution">
    <text evidence="7">The sequence shown here is derived from an EMBL/GenBank/DDBJ whole genome shotgun (WGS) entry which is preliminary data.</text>
</comment>
<dbReference type="EMBL" id="PVBR01000001">
    <property type="protein sequence ID" value="PRD45735.1"/>
    <property type="molecule type" value="Genomic_DNA"/>
</dbReference>
<feature type="transmembrane region" description="Helical" evidence="5">
    <location>
        <begin position="382"/>
        <end position="401"/>
    </location>
</feature>
<comment type="subcellular location">
    <subcellularLocation>
        <location evidence="1">Membrane</location>
        <topology evidence="1">Multi-pass membrane protein</topology>
    </subcellularLocation>
</comment>
<dbReference type="InterPro" id="IPR051533">
    <property type="entry name" value="WaaL-like"/>
</dbReference>
<evidence type="ECO:0000259" key="6">
    <source>
        <dbReference type="Pfam" id="PF04932"/>
    </source>
</evidence>
<feature type="transmembrane region" description="Helical" evidence="5">
    <location>
        <begin position="115"/>
        <end position="137"/>
    </location>
</feature>
<keyword evidence="2 5" id="KW-0812">Transmembrane</keyword>
<gene>
    <name evidence="7" type="ORF">C5748_00810</name>
</gene>
<reference evidence="7 8" key="1">
    <citation type="submission" date="2018-02" db="EMBL/GenBank/DDBJ databases">
        <title>The draft genome of Phyllobacterium sp. 1N-3.</title>
        <authorList>
            <person name="Liu L."/>
            <person name="Li L."/>
            <person name="Zhang X."/>
            <person name="Wang T."/>
            <person name="Liang L."/>
        </authorList>
    </citation>
    <scope>NUCLEOTIDE SEQUENCE [LARGE SCALE GENOMIC DNA]</scope>
    <source>
        <strain evidence="7 8">1N-3</strain>
    </source>
</reference>
<evidence type="ECO:0000313" key="8">
    <source>
        <dbReference type="Proteomes" id="UP000239434"/>
    </source>
</evidence>
<dbReference type="GO" id="GO:0016020">
    <property type="term" value="C:membrane"/>
    <property type="evidence" value="ECO:0007669"/>
    <property type="project" value="UniProtKB-SubCell"/>
</dbReference>
<evidence type="ECO:0000256" key="2">
    <source>
        <dbReference type="ARBA" id="ARBA00022692"/>
    </source>
</evidence>
<dbReference type="PANTHER" id="PTHR37422:SF13">
    <property type="entry name" value="LIPOPOLYSACCHARIDE BIOSYNTHESIS PROTEIN PA4999-RELATED"/>
    <property type="match status" value="1"/>
</dbReference>
<organism evidence="7 8">
    <name type="scientific">Phyllobacterium phragmitis</name>
    <dbReference type="NCBI Taxonomy" id="2670329"/>
    <lineage>
        <taxon>Bacteria</taxon>
        <taxon>Pseudomonadati</taxon>
        <taxon>Pseudomonadota</taxon>
        <taxon>Alphaproteobacteria</taxon>
        <taxon>Hyphomicrobiales</taxon>
        <taxon>Phyllobacteriaceae</taxon>
        <taxon>Phyllobacterium</taxon>
    </lineage>
</organism>
<evidence type="ECO:0000256" key="3">
    <source>
        <dbReference type="ARBA" id="ARBA00022989"/>
    </source>
</evidence>
<feature type="transmembrane region" description="Helical" evidence="5">
    <location>
        <begin position="328"/>
        <end position="347"/>
    </location>
</feature>
<feature type="transmembrane region" description="Helical" evidence="5">
    <location>
        <begin position="21"/>
        <end position="46"/>
    </location>
</feature>
<feature type="transmembrane region" description="Helical" evidence="5">
    <location>
        <begin position="149"/>
        <end position="167"/>
    </location>
</feature>
<evidence type="ECO:0000313" key="7">
    <source>
        <dbReference type="EMBL" id="PRD45735.1"/>
    </source>
</evidence>
<dbReference type="PANTHER" id="PTHR37422">
    <property type="entry name" value="TEICHURONIC ACID BIOSYNTHESIS PROTEIN TUAE"/>
    <property type="match status" value="1"/>
</dbReference>
<accession>A0A2S9IYY1</accession>
<feature type="transmembrane region" description="Helical" evidence="5">
    <location>
        <begin position="58"/>
        <end position="79"/>
    </location>
</feature>
<dbReference type="Pfam" id="PF04932">
    <property type="entry name" value="Wzy_C"/>
    <property type="match status" value="1"/>
</dbReference>
<protein>
    <submittedName>
        <fullName evidence="7">Polymerase</fullName>
    </submittedName>
</protein>
<keyword evidence="3 5" id="KW-1133">Transmembrane helix</keyword>
<name>A0A2S9IYY1_9HYPH</name>
<keyword evidence="8" id="KW-1185">Reference proteome</keyword>
<evidence type="ECO:0000256" key="1">
    <source>
        <dbReference type="ARBA" id="ARBA00004141"/>
    </source>
</evidence>
<evidence type="ECO:0000256" key="5">
    <source>
        <dbReference type="SAM" id="Phobius"/>
    </source>
</evidence>
<dbReference type="Proteomes" id="UP000239434">
    <property type="component" value="Unassembled WGS sequence"/>
</dbReference>